<gene>
    <name evidence="1" type="ORF">WS72_22525</name>
</gene>
<reference evidence="1 2" key="1">
    <citation type="submission" date="2015-11" db="EMBL/GenBank/DDBJ databases">
        <authorList>
            <person name="Sahl J."/>
            <person name="Wagner D."/>
            <person name="Keim P."/>
        </authorList>
    </citation>
    <scope>NUCLEOTIDE SEQUENCE [LARGE SCALE GENOMIC DNA]</scope>
    <source>
        <strain evidence="1 2">BDU18</strain>
    </source>
</reference>
<dbReference type="Gene3D" id="3.40.50.150">
    <property type="entry name" value="Vaccinia Virus protein VP39"/>
    <property type="match status" value="1"/>
</dbReference>
<dbReference type="Proteomes" id="UP000070255">
    <property type="component" value="Unassembled WGS sequence"/>
</dbReference>
<organism evidence="1 2">
    <name type="scientific">Burkholderia savannae</name>
    <dbReference type="NCBI Taxonomy" id="1637837"/>
    <lineage>
        <taxon>Bacteria</taxon>
        <taxon>Pseudomonadati</taxon>
        <taxon>Pseudomonadota</taxon>
        <taxon>Betaproteobacteria</taxon>
        <taxon>Burkholderiales</taxon>
        <taxon>Burkholderiaceae</taxon>
        <taxon>Burkholderia</taxon>
        <taxon>pseudomallei group</taxon>
    </lineage>
</organism>
<dbReference type="InterPro" id="IPR029063">
    <property type="entry name" value="SAM-dependent_MTases_sf"/>
</dbReference>
<evidence type="ECO:0008006" key="3">
    <source>
        <dbReference type="Google" id="ProtNLM"/>
    </source>
</evidence>
<keyword evidence="2" id="KW-1185">Reference proteome</keyword>
<sequence>MEIAPLDKPLVTRDMGEVLYVDHADTATLKRKYRRDAAIRHDAIVDIDGVWGENTLSEAIGGPKVDYIVASHVIGHVPDLVTWLIELDSVLAPAGQVRLAILDMRFTFGRYPNVRV</sequence>
<dbReference type="SUPFAM" id="SSF53335">
    <property type="entry name" value="S-adenosyl-L-methionine-dependent methyltransferases"/>
    <property type="match status" value="1"/>
</dbReference>
<dbReference type="RefSeq" id="WP_060820161.1">
    <property type="nucleotide sequence ID" value="NZ_LNJQ01000004.1"/>
</dbReference>
<protein>
    <recommendedName>
        <fullName evidence="3">Methyltransferase type 12</fullName>
    </recommendedName>
</protein>
<proteinExistence type="predicted"/>
<evidence type="ECO:0000313" key="1">
    <source>
        <dbReference type="EMBL" id="KWZ37724.1"/>
    </source>
</evidence>
<dbReference type="EMBL" id="LNJQ01000004">
    <property type="protein sequence ID" value="KWZ37724.1"/>
    <property type="molecule type" value="Genomic_DNA"/>
</dbReference>
<evidence type="ECO:0000313" key="2">
    <source>
        <dbReference type="Proteomes" id="UP000070255"/>
    </source>
</evidence>
<name>A0ABR5T3E4_9BURK</name>
<comment type="caution">
    <text evidence="1">The sequence shown here is derived from an EMBL/GenBank/DDBJ whole genome shotgun (WGS) entry which is preliminary data.</text>
</comment>
<accession>A0ABR5T3E4</accession>